<gene>
    <name evidence="1" type="ORF">TW71_18635</name>
</gene>
<dbReference type="EMBL" id="JXXR01000020">
    <property type="protein sequence ID" value="KJY69287.1"/>
    <property type="molecule type" value="Genomic_DNA"/>
</dbReference>
<accession>A0A837G2S8</accession>
<reference evidence="1" key="1">
    <citation type="journal article" date="2015" name="BMC Genomics">
        <title>Genome mining reveals unlocked bioactive potential of marine Gram-negative bacteria.</title>
        <authorList>
            <person name="Machado H."/>
            <person name="Sonnenschein E.C."/>
            <person name="Melchiorsen J."/>
            <person name="Gram L."/>
        </authorList>
    </citation>
    <scope>NUCLEOTIDE SEQUENCE</scope>
    <source>
        <strain evidence="1">S2052</strain>
    </source>
</reference>
<sequence length="241" mass="25359">MAANINVTGLTTEELSKAIADATVAATTAVAKATATASASLKLKADDASPNANGFKADRVVTEGYLQANYAKAHDYQFCLREISFKPDDQDLSAFSVQELASILDPNGCDLAMMPLVHFAKESETEGDEPSPISVDASKVVGRLKGLGLPIDVTIWFDSKNLNDCVSNKDFITELTDAGYSVGYFGGSDCACPQGNGNMQNGSIVLDNVQCGSKTEAGGGIQTFTIGDNSGACKIRWIKPQ</sequence>
<comment type="caution">
    <text evidence="1">The sequence shown here is derived from an EMBL/GenBank/DDBJ whole genome shotgun (WGS) entry which is preliminary data.</text>
</comment>
<name>A0A837G2S8_9VIBR</name>
<proteinExistence type="predicted"/>
<protein>
    <submittedName>
        <fullName evidence="1">Uncharacterized protein</fullName>
    </submittedName>
</protein>
<dbReference type="RefSeq" id="WP_045986911.1">
    <property type="nucleotide sequence ID" value="NZ_CP063051.1"/>
</dbReference>
<dbReference type="AlphaFoldDB" id="A0A837G2S8"/>
<evidence type="ECO:0000313" key="1">
    <source>
        <dbReference type="EMBL" id="KJY69287.1"/>
    </source>
</evidence>
<organism evidence="1">
    <name type="scientific">Vibrio coralliilyticus</name>
    <dbReference type="NCBI Taxonomy" id="190893"/>
    <lineage>
        <taxon>Bacteria</taxon>
        <taxon>Pseudomonadati</taxon>
        <taxon>Pseudomonadota</taxon>
        <taxon>Gammaproteobacteria</taxon>
        <taxon>Vibrionales</taxon>
        <taxon>Vibrionaceae</taxon>
        <taxon>Vibrio</taxon>
    </lineage>
</organism>